<dbReference type="Proteomes" id="UP000604046">
    <property type="component" value="Unassembled WGS sequence"/>
</dbReference>
<proteinExistence type="predicted"/>
<evidence type="ECO:0000313" key="3">
    <source>
        <dbReference type="Proteomes" id="UP000604046"/>
    </source>
</evidence>
<accession>A0A812NCN2</accession>
<keyword evidence="3" id="KW-1185">Reference proteome</keyword>
<dbReference type="EMBL" id="CAJNDS010002070">
    <property type="protein sequence ID" value="CAE7304608.1"/>
    <property type="molecule type" value="Genomic_DNA"/>
</dbReference>
<sequence>MRFGIQQTKRLHENNETQQLEHTKATPNEVGAAPETVEIEVIVPDGVQPGDVFEVEYDGKMLEVDVPAGCGPGSAITLAIPVTPHETPQGSKGQEAGLC</sequence>
<dbReference type="AlphaFoldDB" id="A0A812NCN2"/>
<comment type="caution">
    <text evidence="2">The sequence shown here is derived from an EMBL/GenBank/DDBJ whole genome shotgun (WGS) entry which is preliminary data.</text>
</comment>
<name>A0A812NCN2_9DINO</name>
<reference evidence="2" key="1">
    <citation type="submission" date="2021-02" db="EMBL/GenBank/DDBJ databases">
        <authorList>
            <person name="Dougan E. K."/>
            <person name="Rhodes N."/>
            <person name="Thang M."/>
            <person name="Chan C."/>
        </authorList>
    </citation>
    <scope>NUCLEOTIDE SEQUENCE</scope>
</reference>
<evidence type="ECO:0000256" key="1">
    <source>
        <dbReference type="SAM" id="MobiDB-lite"/>
    </source>
</evidence>
<organism evidence="2 3">
    <name type="scientific">Symbiodinium natans</name>
    <dbReference type="NCBI Taxonomy" id="878477"/>
    <lineage>
        <taxon>Eukaryota</taxon>
        <taxon>Sar</taxon>
        <taxon>Alveolata</taxon>
        <taxon>Dinophyceae</taxon>
        <taxon>Suessiales</taxon>
        <taxon>Symbiodiniaceae</taxon>
        <taxon>Symbiodinium</taxon>
    </lineage>
</organism>
<feature type="region of interest" description="Disordered" evidence="1">
    <location>
        <begin position="1"/>
        <end position="33"/>
    </location>
</feature>
<gene>
    <name evidence="2" type="ORF">SNAT2548_LOCUS16015</name>
</gene>
<protein>
    <submittedName>
        <fullName evidence="2">Uncharacterized protein</fullName>
    </submittedName>
</protein>
<dbReference type="OrthoDB" id="407325at2759"/>
<evidence type="ECO:0000313" key="2">
    <source>
        <dbReference type="EMBL" id="CAE7304608.1"/>
    </source>
</evidence>
<feature type="compositionally biased region" description="Basic and acidic residues" evidence="1">
    <location>
        <begin position="10"/>
        <end position="24"/>
    </location>
</feature>